<evidence type="ECO:0000256" key="8">
    <source>
        <dbReference type="ARBA" id="ARBA00022909"/>
    </source>
</evidence>
<reference evidence="10" key="1">
    <citation type="submission" date="2018-06" db="EMBL/GenBank/DDBJ databases">
        <authorList>
            <person name="Zhirakovskaya E."/>
        </authorList>
    </citation>
    <scope>NUCLEOTIDE SEQUENCE</scope>
</reference>
<dbReference type="PANTHER" id="PTHR20941">
    <property type="entry name" value="FOLATE SYNTHESIS PROTEINS"/>
    <property type="match status" value="1"/>
</dbReference>
<dbReference type="GO" id="GO:0005829">
    <property type="term" value="C:cytosol"/>
    <property type="evidence" value="ECO:0007669"/>
    <property type="project" value="TreeGrafter"/>
</dbReference>
<evidence type="ECO:0000256" key="1">
    <source>
        <dbReference type="ARBA" id="ARBA00000012"/>
    </source>
</evidence>
<comment type="pathway">
    <text evidence="3">Cofactor biosynthesis; tetrahydrofolate biosynthesis; 7,8-dihydrofolate from 2-amino-4-hydroxy-6-hydroxymethyl-7,8-dihydropteridine diphosphate and 4-aminobenzoate: step 1/2.</text>
</comment>
<dbReference type="GO" id="GO:0046656">
    <property type="term" value="P:folic acid biosynthetic process"/>
    <property type="evidence" value="ECO:0007669"/>
    <property type="project" value="UniProtKB-KW"/>
</dbReference>
<evidence type="ECO:0000256" key="4">
    <source>
        <dbReference type="ARBA" id="ARBA00012458"/>
    </source>
</evidence>
<sequence length="275" mass="30140">MIDSVLTRLRDRRSILMGVLNATPDSFSDGGQFTSLDVALRHAMLMVDEGADIIDIGGESTRPGAVEVSAEEEIQRVVPVIEAVREQSDICISIDTSKPEVMRAAVMAGADFVNDVNGLRNEGAIETCAELDVPVCIMHMQGKPRGMQNNPEYRDVVSEVVDFLKQRIDLCLASGVKSEYITIDPGFGFGKSLQHNMQLLQQLDKLKRLGYPIMLGLSRKSLFREILNAPVDERLHASVAAVVLGWTKGAQIFRVHDIKPTADALKVCSAMQDMG</sequence>
<evidence type="ECO:0000256" key="2">
    <source>
        <dbReference type="ARBA" id="ARBA00001946"/>
    </source>
</evidence>
<evidence type="ECO:0000256" key="7">
    <source>
        <dbReference type="ARBA" id="ARBA00022842"/>
    </source>
</evidence>
<evidence type="ECO:0000313" key="10">
    <source>
        <dbReference type="EMBL" id="VAW69723.1"/>
    </source>
</evidence>
<dbReference type="FunFam" id="3.20.20.20:FF:000006">
    <property type="entry name" value="Dihydropteroate synthase"/>
    <property type="match status" value="1"/>
</dbReference>
<keyword evidence="7" id="KW-0460">Magnesium</keyword>
<dbReference type="GO" id="GO:0046654">
    <property type="term" value="P:tetrahydrofolate biosynthetic process"/>
    <property type="evidence" value="ECO:0007669"/>
    <property type="project" value="TreeGrafter"/>
</dbReference>
<dbReference type="PANTHER" id="PTHR20941:SF1">
    <property type="entry name" value="FOLIC ACID SYNTHESIS PROTEIN FOL1"/>
    <property type="match status" value="1"/>
</dbReference>
<comment type="cofactor">
    <cofactor evidence="2">
        <name>Mg(2+)</name>
        <dbReference type="ChEBI" id="CHEBI:18420"/>
    </cofactor>
</comment>
<dbReference type="AlphaFoldDB" id="A0A3B0XZX5"/>
<dbReference type="InterPro" id="IPR006390">
    <property type="entry name" value="DHP_synth_dom"/>
</dbReference>
<dbReference type="NCBIfam" id="TIGR01496">
    <property type="entry name" value="DHPS"/>
    <property type="match status" value="1"/>
</dbReference>
<evidence type="ECO:0000256" key="3">
    <source>
        <dbReference type="ARBA" id="ARBA00004763"/>
    </source>
</evidence>
<dbReference type="PROSITE" id="PS00793">
    <property type="entry name" value="DHPS_2"/>
    <property type="match status" value="1"/>
</dbReference>
<feature type="domain" description="Pterin-binding" evidence="9">
    <location>
        <begin position="14"/>
        <end position="266"/>
    </location>
</feature>
<dbReference type="PROSITE" id="PS00792">
    <property type="entry name" value="DHPS_1"/>
    <property type="match status" value="1"/>
</dbReference>
<keyword evidence="6" id="KW-0479">Metal-binding</keyword>
<dbReference type="GO" id="GO:0046872">
    <property type="term" value="F:metal ion binding"/>
    <property type="evidence" value="ECO:0007669"/>
    <property type="project" value="UniProtKB-KW"/>
</dbReference>
<dbReference type="EC" id="2.5.1.15" evidence="4"/>
<evidence type="ECO:0000259" key="9">
    <source>
        <dbReference type="PROSITE" id="PS50972"/>
    </source>
</evidence>
<comment type="catalytic activity">
    <reaction evidence="1">
        <text>(7,8-dihydropterin-6-yl)methyl diphosphate + 4-aminobenzoate = 7,8-dihydropteroate + diphosphate</text>
        <dbReference type="Rhea" id="RHEA:19949"/>
        <dbReference type="ChEBI" id="CHEBI:17836"/>
        <dbReference type="ChEBI" id="CHEBI:17839"/>
        <dbReference type="ChEBI" id="CHEBI:33019"/>
        <dbReference type="ChEBI" id="CHEBI:72950"/>
        <dbReference type="EC" id="2.5.1.15"/>
    </reaction>
</comment>
<dbReference type="InterPro" id="IPR000489">
    <property type="entry name" value="Pterin-binding_dom"/>
</dbReference>
<protein>
    <recommendedName>
        <fullName evidence="4">dihydropteroate synthase</fullName>
        <ecNumber evidence="4">2.5.1.15</ecNumber>
    </recommendedName>
</protein>
<dbReference type="InterPro" id="IPR045031">
    <property type="entry name" value="DHP_synth-like"/>
</dbReference>
<dbReference type="SUPFAM" id="SSF51717">
    <property type="entry name" value="Dihydropteroate synthetase-like"/>
    <property type="match status" value="1"/>
</dbReference>
<keyword evidence="5 10" id="KW-0808">Transferase</keyword>
<keyword evidence="8" id="KW-0289">Folate biosynthesis</keyword>
<dbReference type="InterPro" id="IPR011005">
    <property type="entry name" value="Dihydropteroate_synth-like_sf"/>
</dbReference>
<evidence type="ECO:0000256" key="5">
    <source>
        <dbReference type="ARBA" id="ARBA00022679"/>
    </source>
</evidence>
<accession>A0A3B0XZX5</accession>
<dbReference type="GO" id="GO:0004156">
    <property type="term" value="F:dihydropteroate synthase activity"/>
    <property type="evidence" value="ECO:0007669"/>
    <property type="project" value="UniProtKB-EC"/>
</dbReference>
<name>A0A3B0XZX5_9ZZZZ</name>
<evidence type="ECO:0000256" key="6">
    <source>
        <dbReference type="ARBA" id="ARBA00022723"/>
    </source>
</evidence>
<dbReference type="Pfam" id="PF00809">
    <property type="entry name" value="Pterin_bind"/>
    <property type="match status" value="1"/>
</dbReference>
<proteinExistence type="predicted"/>
<gene>
    <name evidence="10" type="ORF">MNBD_GAMMA09-73</name>
</gene>
<dbReference type="PROSITE" id="PS50972">
    <property type="entry name" value="PTERIN_BINDING"/>
    <property type="match status" value="1"/>
</dbReference>
<dbReference type="EMBL" id="UOFI01000172">
    <property type="protein sequence ID" value="VAW69723.1"/>
    <property type="molecule type" value="Genomic_DNA"/>
</dbReference>
<dbReference type="CDD" id="cd00739">
    <property type="entry name" value="DHPS"/>
    <property type="match status" value="1"/>
</dbReference>
<dbReference type="Gene3D" id="3.20.20.20">
    <property type="entry name" value="Dihydropteroate synthase-like"/>
    <property type="match status" value="1"/>
</dbReference>
<organism evidence="10">
    <name type="scientific">hydrothermal vent metagenome</name>
    <dbReference type="NCBI Taxonomy" id="652676"/>
    <lineage>
        <taxon>unclassified sequences</taxon>
        <taxon>metagenomes</taxon>
        <taxon>ecological metagenomes</taxon>
    </lineage>
</organism>